<dbReference type="KEGG" id="lmat:92516322"/>
<keyword evidence="3" id="KW-0732">Signal</keyword>
<keyword evidence="2" id="KW-0472">Membrane</keyword>
<comment type="caution">
    <text evidence="4">The sequence shown here is derived from an EMBL/GenBank/DDBJ whole genome shotgun (WGS) entry which is preliminary data.</text>
</comment>
<evidence type="ECO:0000256" key="3">
    <source>
        <dbReference type="SAM" id="SignalP"/>
    </source>
</evidence>
<evidence type="ECO:0000256" key="2">
    <source>
        <dbReference type="SAM" id="Phobius"/>
    </source>
</evidence>
<name>A0A836KML9_9TRYP</name>
<accession>A0A836KML9</accession>
<feature type="signal peptide" evidence="3">
    <location>
        <begin position="1"/>
        <end position="28"/>
    </location>
</feature>
<gene>
    <name evidence="4" type="ORF">LSCM1_06380</name>
</gene>
<dbReference type="AlphaFoldDB" id="A0A836KML9"/>
<evidence type="ECO:0000256" key="1">
    <source>
        <dbReference type="SAM" id="MobiDB-lite"/>
    </source>
</evidence>
<dbReference type="EMBL" id="JAFEUZ010000020">
    <property type="protein sequence ID" value="KAG5479961.1"/>
    <property type="molecule type" value="Genomic_DNA"/>
</dbReference>
<evidence type="ECO:0000313" key="5">
    <source>
        <dbReference type="Proteomes" id="UP000673552"/>
    </source>
</evidence>
<feature type="compositionally biased region" description="Low complexity" evidence="1">
    <location>
        <begin position="301"/>
        <end position="310"/>
    </location>
</feature>
<feature type="region of interest" description="Disordered" evidence="1">
    <location>
        <begin position="278"/>
        <end position="316"/>
    </location>
</feature>
<organism evidence="4 5">
    <name type="scientific">Leishmania martiniquensis</name>
    <dbReference type="NCBI Taxonomy" id="1580590"/>
    <lineage>
        <taxon>Eukaryota</taxon>
        <taxon>Discoba</taxon>
        <taxon>Euglenozoa</taxon>
        <taxon>Kinetoplastea</taxon>
        <taxon>Metakinetoplastina</taxon>
        <taxon>Trypanosomatida</taxon>
        <taxon>Trypanosomatidae</taxon>
        <taxon>Leishmaniinae</taxon>
        <taxon>Leishmania</taxon>
    </lineage>
</organism>
<evidence type="ECO:0000313" key="4">
    <source>
        <dbReference type="EMBL" id="KAG5479961.1"/>
    </source>
</evidence>
<dbReference type="Proteomes" id="UP000673552">
    <property type="component" value="Unassembled WGS sequence"/>
</dbReference>
<reference evidence="5" key="2">
    <citation type="journal article" date="2021" name="Sci. Data">
        <title>Chromosome-scale genome sequencing, assembly and annotation of six genomes from subfamily Leishmaniinae.</title>
        <authorList>
            <person name="Almutairi H."/>
            <person name="Urbaniak M.D."/>
            <person name="Bates M.D."/>
            <person name="Jariyapan N."/>
            <person name="Kwakye-Nuako G."/>
            <person name="Thomaz Soccol V."/>
            <person name="Al-Salem W.S."/>
            <person name="Dillon R.J."/>
            <person name="Bates P.A."/>
            <person name="Gatherer D."/>
        </authorList>
    </citation>
    <scope>NUCLEOTIDE SEQUENCE [LARGE SCALE GENOMIC DNA]</scope>
</reference>
<sequence>MTHSLVRFRTVVLLVALVELLGATAVRSYSVRYAGKVSPQGMMNFETLGYCAQDDTGHSMMPKLQSYQVSAAEVLSNSNFDTAPIGGESRQSACLDASCTWQFNHGLHYHNEITFFFGIVYKGNLLGGPADGVYNNFAPGQPLWWSNVSYWGSRQPYMMRGGQWANANVVTYYTQWVCEYYEYHQSDVAIFPTYPDGEFIVRRPSGEYYHCGRLAEVDQQGRWIYQRCKEPFPWWASLVIAIMSFIALITLIIVISCCRLYIRHAQIRKEQEAKLETLADNPAQVPTQTQMGLSRIPSCHGSNESSGEEGSSAEEP</sequence>
<dbReference type="OrthoDB" id="271837at2759"/>
<protein>
    <submittedName>
        <fullName evidence="4">Uncharacterized protein</fullName>
    </submittedName>
</protein>
<reference evidence="5" key="1">
    <citation type="journal article" date="2021" name="Microbiol. Resour. Announc.">
        <title>LGAAP: Leishmaniinae Genome Assembly and Annotation Pipeline.</title>
        <authorList>
            <person name="Almutairi H."/>
            <person name="Urbaniak M.D."/>
            <person name="Bates M.D."/>
            <person name="Jariyapan N."/>
            <person name="Kwakye-Nuako G."/>
            <person name="Thomaz-Soccol V."/>
            <person name="Al-Salem W.S."/>
            <person name="Dillon R.J."/>
            <person name="Bates P.A."/>
            <person name="Gatherer D."/>
        </authorList>
    </citation>
    <scope>NUCLEOTIDE SEQUENCE [LARGE SCALE GENOMIC DNA]</scope>
</reference>
<keyword evidence="5" id="KW-1185">Reference proteome</keyword>
<proteinExistence type="predicted"/>
<keyword evidence="2" id="KW-0812">Transmembrane</keyword>
<keyword evidence="2" id="KW-1133">Transmembrane helix</keyword>
<dbReference type="GeneID" id="92516322"/>
<feature type="transmembrane region" description="Helical" evidence="2">
    <location>
        <begin position="234"/>
        <end position="262"/>
    </location>
</feature>
<feature type="chain" id="PRO_5032343988" evidence="3">
    <location>
        <begin position="29"/>
        <end position="316"/>
    </location>
</feature>
<dbReference type="RefSeq" id="XP_067179124.1">
    <property type="nucleotide sequence ID" value="XM_067323810.1"/>
</dbReference>